<evidence type="ECO:0000256" key="10">
    <source>
        <dbReference type="ARBA" id="ARBA00030465"/>
    </source>
</evidence>
<feature type="domain" description="Phthiocerol/phthiodiolone dimycocerosyl transferase C-terminal" evidence="14">
    <location>
        <begin position="201"/>
        <end position="385"/>
    </location>
</feature>
<dbReference type="SUPFAM" id="SSF52777">
    <property type="entry name" value="CoA-dependent acyltransferases"/>
    <property type="match status" value="2"/>
</dbReference>
<dbReference type="Gene3D" id="3.30.559.30">
    <property type="entry name" value="Nonribosomal peptide synthetase, condensation domain"/>
    <property type="match status" value="1"/>
</dbReference>
<sequence>MFSTSGIRKLAPSEEFFAETQTFTSVTVFLEGALDVDAMAMAFDVLLEVYPVYAGHLEQGTDGRYEIVTDDLLHGGMWMVDGDGERAPHMRLDQNVSLLNLLLRTSDGRAELTLFVHHSLADGHHIAGLFFELFSRYTELIATGDVGPIQVQQAPEPVETVLAQRGVQKLRRSGLDRFIPAMFAYELPPRRSSGSEQPTEPVEVPASRGRLTRDETTALVRFGRKNRLFVNSLVSAAILLAEWRLRQTPHIPIPYLCPVNLRGLLEPPVTPTGCTLALGVACYLAEITSDTTLTGLAHDIADTLQTDLSEGVIQQSMLHFSLQYEEIPGLPDAVIFTNIGNVSAVPTPPGLEVVDYRSEFHRASAAVVDVYTCGIAAGQLRVEHHVQNAASERSIESILSLLRAATLEYQH</sequence>
<comment type="similarity">
    <text evidence="4">Belongs to the acyltransferase PapA5 family.</text>
</comment>
<evidence type="ECO:0000256" key="4">
    <source>
        <dbReference type="ARBA" id="ARBA00006558"/>
    </source>
</evidence>
<gene>
    <name evidence="15" type="primary">papA5</name>
    <name evidence="15" type="ORF">NIIDNTM18_27380</name>
</gene>
<evidence type="ECO:0000256" key="3">
    <source>
        <dbReference type="ARBA" id="ARBA00001907"/>
    </source>
</evidence>
<feature type="region of interest" description="Disordered" evidence="13">
    <location>
        <begin position="189"/>
        <end position="208"/>
    </location>
</feature>
<evidence type="ECO:0000256" key="12">
    <source>
        <dbReference type="ARBA" id="ARBA00033407"/>
    </source>
</evidence>
<dbReference type="AlphaFoldDB" id="A0A6S6P9T3"/>
<evidence type="ECO:0000256" key="5">
    <source>
        <dbReference type="ARBA" id="ARBA00012866"/>
    </source>
</evidence>
<evidence type="ECO:0000256" key="13">
    <source>
        <dbReference type="SAM" id="MobiDB-lite"/>
    </source>
</evidence>
<protein>
    <recommendedName>
        <fullName evidence="6">Phthiocerol/phthiodiolone dimycocerosyl transferase</fullName>
        <ecNumber evidence="5">2.3.1.282</ecNumber>
    </recommendedName>
    <alternativeName>
        <fullName evidence="12">Acyltransferase PapA5</fullName>
    </alternativeName>
    <alternativeName>
        <fullName evidence="10">Phthiocerol/phthiodiolone O-acyltransferase</fullName>
    </alternativeName>
    <alternativeName>
        <fullName evidence="11">Polyketide synthase-associated protein A5</fullName>
    </alternativeName>
</protein>
<proteinExistence type="inferred from homology"/>
<evidence type="ECO:0000256" key="11">
    <source>
        <dbReference type="ARBA" id="ARBA00032317"/>
    </source>
</evidence>
<dbReference type="EMBL" id="AP023287">
    <property type="protein sequence ID" value="BCI53460.1"/>
    <property type="molecule type" value="Genomic_DNA"/>
</dbReference>
<accession>A0A6S6P9T3</accession>
<organism evidence="15 16">
    <name type="scientific">Mycolicibacterium litorale</name>
    <dbReference type="NCBI Taxonomy" id="758802"/>
    <lineage>
        <taxon>Bacteria</taxon>
        <taxon>Bacillati</taxon>
        <taxon>Actinomycetota</taxon>
        <taxon>Actinomycetes</taxon>
        <taxon>Mycobacteriales</taxon>
        <taxon>Mycobacteriaceae</taxon>
        <taxon>Mycolicibacterium</taxon>
    </lineage>
</organism>
<evidence type="ECO:0000256" key="6">
    <source>
        <dbReference type="ARBA" id="ARBA00013449"/>
    </source>
</evidence>
<comment type="catalytic activity">
    <reaction evidence="1">
        <text>2 a mycocerosyl-[mycocerosic acid synthase] + a phthiocerol = a dimycocerosyl phthiocerol + 2 holo-[mycocerosic acid synthase].</text>
        <dbReference type="EC" id="2.3.1.282"/>
    </reaction>
</comment>
<evidence type="ECO:0000256" key="1">
    <source>
        <dbReference type="ARBA" id="ARBA00000026"/>
    </source>
</evidence>
<evidence type="ECO:0000313" key="15">
    <source>
        <dbReference type="EMBL" id="BCI53460.1"/>
    </source>
</evidence>
<evidence type="ECO:0000256" key="9">
    <source>
        <dbReference type="ARBA" id="ARBA00023315"/>
    </source>
</evidence>
<keyword evidence="9" id="KW-0012">Acyltransferase</keyword>
<evidence type="ECO:0000256" key="2">
    <source>
        <dbReference type="ARBA" id="ARBA00000625"/>
    </source>
</evidence>
<comment type="catalytic activity">
    <reaction evidence="3">
        <text>2 a mycocerosyl-[mycocerosic acid synthase] + a phthiodiolone = a dimycocerosyl phthiodiolone + 2 holo-[mycocerosic acid synthase].</text>
        <dbReference type="EC" id="2.3.1.282"/>
    </reaction>
</comment>
<keyword evidence="7" id="KW-0443">Lipid metabolism</keyword>
<evidence type="ECO:0000259" key="14">
    <source>
        <dbReference type="Pfam" id="PF16911"/>
    </source>
</evidence>
<dbReference type="Proteomes" id="UP000515734">
    <property type="component" value="Chromosome"/>
</dbReference>
<dbReference type="Pfam" id="PF16911">
    <property type="entry name" value="PapA_C"/>
    <property type="match status" value="1"/>
</dbReference>
<evidence type="ECO:0000256" key="7">
    <source>
        <dbReference type="ARBA" id="ARBA00022516"/>
    </source>
</evidence>
<dbReference type="EC" id="2.3.1.282" evidence="5"/>
<dbReference type="InterPro" id="IPR023213">
    <property type="entry name" value="CAT-like_dom_sf"/>
</dbReference>
<keyword evidence="8 15" id="KW-0808">Transferase</keyword>
<evidence type="ECO:0000256" key="8">
    <source>
        <dbReference type="ARBA" id="ARBA00022679"/>
    </source>
</evidence>
<reference evidence="15 16" key="1">
    <citation type="submission" date="2020-07" db="EMBL/GenBank/DDBJ databases">
        <title>Complete genome sequence of Mycolicibacterium litorale like strain isolated from cardiac implantable electronic device infection.</title>
        <authorList>
            <person name="Fukano H."/>
            <person name="Miyama H."/>
            <person name="Hoshino Y."/>
        </authorList>
    </citation>
    <scope>NUCLEOTIDE SEQUENCE [LARGE SCALE GENOMIC DNA]</scope>
    <source>
        <strain evidence="15 16">NIIDNTM18</strain>
    </source>
</reference>
<name>A0A6S6P9T3_9MYCO</name>
<dbReference type="GO" id="GO:0016746">
    <property type="term" value="F:acyltransferase activity"/>
    <property type="evidence" value="ECO:0007669"/>
    <property type="project" value="UniProtKB-KW"/>
</dbReference>
<dbReference type="Gene3D" id="3.30.559.10">
    <property type="entry name" value="Chloramphenicol acetyltransferase-like domain"/>
    <property type="match status" value="1"/>
</dbReference>
<comment type="catalytic activity">
    <reaction evidence="2">
        <text>2 a mycocerosyl-[mycocerosic acid synthase] + a phenolphthiocerol = a dimycocerosyl phenolphthiocerol + 2 holo-[mycocerosic acid synthase].</text>
        <dbReference type="EC" id="2.3.1.282"/>
    </reaction>
</comment>
<keyword evidence="7" id="KW-0444">Lipid biosynthesis</keyword>
<evidence type="ECO:0000313" key="16">
    <source>
        <dbReference type="Proteomes" id="UP000515734"/>
    </source>
</evidence>
<dbReference type="RefSeq" id="WP_185296138.1">
    <property type="nucleotide sequence ID" value="NZ_AP023287.1"/>
</dbReference>
<dbReference type="InterPro" id="IPR031641">
    <property type="entry name" value="PapA_C"/>
</dbReference>